<evidence type="ECO:0000256" key="2">
    <source>
        <dbReference type="ARBA" id="ARBA00004996"/>
    </source>
</evidence>
<evidence type="ECO:0000256" key="9">
    <source>
        <dbReference type="ARBA" id="ARBA00022727"/>
    </source>
</evidence>
<dbReference type="SUPFAM" id="SSF53271">
    <property type="entry name" value="PRTase-like"/>
    <property type="match status" value="1"/>
</dbReference>
<dbReference type="GO" id="GO:0006412">
    <property type="term" value="P:translation"/>
    <property type="evidence" value="ECO:0007669"/>
    <property type="project" value="InterPro"/>
</dbReference>
<dbReference type="FunFam" id="3.40.50.2020:FF:000001">
    <property type="entry name" value="Ribose-phosphate pyrophosphokinase"/>
    <property type="match status" value="1"/>
</dbReference>
<evidence type="ECO:0000256" key="5">
    <source>
        <dbReference type="ARBA" id="ARBA00013247"/>
    </source>
</evidence>
<keyword evidence="7" id="KW-0808">Transferase</keyword>
<evidence type="ECO:0000256" key="14">
    <source>
        <dbReference type="ARBA" id="ARBA00022980"/>
    </source>
</evidence>
<comment type="similarity">
    <text evidence="3">Belongs to the ribose-phosphate pyrophosphokinase family.</text>
</comment>
<evidence type="ECO:0000259" key="17">
    <source>
        <dbReference type="Pfam" id="PF13793"/>
    </source>
</evidence>
<reference evidence="18 19" key="1">
    <citation type="submission" date="2017-01" db="EMBL/GenBank/DDBJ databases">
        <title>The recent genome duplication of the halophilic yeast Hortaea werneckii: insights from long-read sequencing.</title>
        <authorList>
            <person name="Sinha S."/>
            <person name="Flibotte S."/>
            <person name="Neira M."/>
            <person name="Lenassi M."/>
            <person name="Gostincar C."/>
            <person name="Stajich J.E."/>
            <person name="Nislow C.E."/>
        </authorList>
    </citation>
    <scope>NUCLEOTIDE SEQUENCE [LARGE SCALE GENOMIC DNA]</scope>
    <source>
        <strain evidence="18 19">EXF-2000</strain>
    </source>
</reference>
<dbReference type="Pfam" id="PF14572">
    <property type="entry name" value="Pribosyl_synth"/>
    <property type="match status" value="1"/>
</dbReference>
<protein>
    <recommendedName>
        <fullName evidence="5">ribose-phosphate diphosphokinase</fullName>
        <ecNumber evidence="5">2.7.6.1</ecNumber>
    </recommendedName>
</protein>
<dbReference type="InParanoid" id="A0A1Z5TKY2"/>
<dbReference type="GO" id="GO:0002189">
    <property type="term" value="C:ribose phosphate diphosphokinase complex"/>
    <property type="evidence" value="ECO:0007669"/>
    <property type="project" value="TreeGrafter"/>
</dbReference>
<evidence type="ECO:0000313" key="19">
    <source>
        <dbReference type="Proteomes" id="UP000194280"/>
    </source>
</evidence>
<evidence type="ECO:0000256" key="15">
    <source>
        <dbReference type="ARBA" id="ARBA00023274"/>
    </source>
</evidence>
<dbReference type="InterPro" id="IPR001377">
    <property type="entry name" value="Ribosomal_eS6"/>
</dbReference>
<dbReference type="PROSITE" id="PS00578">
    <property type="entry name" value="RIBOSOMAL_S6E"/>
    <property type="match status" value="1"/>
</dbReference>
<dbReference type="NCBIfam" id="NF002320">
    <property type="entry name" value="PRK01259.1"/>
    <property type="match status" value="1"/>
</dbReference>
<dbReference type="EC" id="2.7.6.1" evidence="5"/>
<dbReference type="Gene3D" id="3.40.50.2020">
    <property type="match status" value="2"/>
</dbReference>
<evidence type="ECO:0000256" key="7">
    <source>
        <dbReference type="ARBA" id="ARBA00022679"/>
    </source>
</evidence>
<evidence type="ECO:0000256" key="1">
    <source>
        <dbReference type="ARBA" id="ARBA00001946"/>
    </source>
</evidence>
<dbReference type="GO" id="GO:0004749">
    <property type="term" value="F:ribose phosphate diphosphokinase activity"/>
    <property type="evidence" value="ECO:0007669"/>
    <property type="project" value="UniProtKB-EC"/>
</dbReference>
<dbReference type="InterPro" id="IPR029057">
    <property type="entry name" value="PRTase-like"/>
</dbReference>
<dbReference type="FunCoup" id="A0A1Z5TKY2">
    <property type="interactions" value="942"/>
</dbReference>
<gene>
    <name evidence="18" type="ORF">BTJ68_02920</name>
</gene>
<dbReference type="GO" id="GO:0009156">
    <property type="term" value="P:ribonucleoside monophosphate biosynthetic process"/>
    <property type="evidence" value="ECO:0007669"/>
    <property type="project" value="InterPro"/>
</dbReference>
<evidence type="ECO:0000256" key="16">
    <source>
        <dbReference type="ARBA" id="ARBA00049535"/>
    </source>
</evidence>
<accession>A0A1Z5TKY2</accession>
<dbReference type="InterPro" id="IPR000842">
    <property type="entry name" value="PRib_PP_synth_CS"/>
</dbReference>
<dbReference type="InterPro" id="IPR018282">
    <property type="entry name" value="Ribosomal_eS6_CS"/>
</dbReference>
<feature type="domain" description="Ribose-phosphate pyrophosphokinase N-terminal" evidence="17">
    <location>
        <begin position="253"/>
        <end position="370"/>
    </location>
</feature>
<name>A0A1Z5TKY2_HORWE</name>
<evidence type="ECO:0000256" key="10">
    <source>
        <dbReference type="ARBA" id="ARBA00022741"/>
    </source>
</evidence>
<dbReference type="InterPro" id="IPR000836">
    <property type="entry name" value="PRTase_dom"/>
</dbReference>
<keyword evidence="14" id="KW-0689">Ribosomal protein</keyword>
<dbReference type="STRING" id="1157616.A0A1Z5TKY2"/>
<evidence type="ECO:0000256" key="13">
    <source>
        <dbReference type="ARBA" id="ARBA00022842"/>
    </source>
</evidence>
<evidence type="ECO:0000313" key="18">
    <source>
        <dbReference type="EMBL" id="OTA36635.1"/>
    </source>
</evidence>
<organism evidence="18 19">
    <name type="scientific">Hortaea werneckii EXF-2000</name>
    <dbReference type="NCBI Taxonomy" id="1157616"/>
    <lineage>
        <taxon>Eukaryota</taxon>
        <taxon>Fungi</taxon>
        <taxon>Dikarya</taxon>
        <taxon>Ascomycota</taxon>
        <taxon>Pezizomycotina</taxon>
        <taxon>Dothideomycetes</taxon>
        <taxon>Dothideomycetidae</taxon>
        <taxon>Mycosphaerellales</taxon>
        <taxon>Teratosphaeriaceae</taxon>
        <taxon>Hortaea</taxon>
    </lineage>
</organism>
<keyword evidence="15" id="KW-0687">Ribonucleoprotein</keyword>
<keyword evidence="10" id="KW-0547">Nucleotide-binding</keyword>
<dbReference type="PROSITE" id="PS00114">
    <property type="entry name" value="PRPP_SYNTHASE"/>
    <property type="match status" value="1"/>
</dbReference>
<proteinExistence type="inferred from homology"/>
<dbReference type="GO" id="GO:0005840">
    <property type="term" value="C:ribosome"/>
    <property type="evidence" value="ECO:0007669"/>
    <property type="project" value="UniProtKB-KW"/>
</dbReference>
<dbReference type="GO" id="GO:0006164">
    <property type="term" value="P:purine nucleotide biosynthetic process"/>
    <property type="evidence" value="ECO:0007669"/>
    <property type="project" value="TreeGrafter"/>
</dbReference>
<dbReference type="Pfam" id="PF13793">
    <property type="entry name" value="Pribosyltran_N"/>
    <property type="match status" value="1"/>
</dbReference>
<dbReference type="GO" id="GO:1990904">
    <property type="term" value="C:ribonucleoprotein complex"/>
    <property type="evidence" value="ECO:0007669"/>
    <property type="project" value="UniProtKB-KW"/>
</dbReference>
<keyword evidence="19" id="KW-1185">Reference proteome</keyword>
<comment type="cofactor">
    <cofactor evidence="1">
        <name>Mg(2+)</name>
        <dbReference type="ChEBI" id="CHEBI:18420"/>
    </cofactor>
</comment>
<dbReference type="OrthoDB" id="413572at2759"/>
<keyword evidence="9" id="KW-0545">Nucleotide biosynthesis</keyword>
<dbReference type="GO" id="GO:0005737">
    <property type="term" value="C:cytoplasm"/>
    <property type="evidence" value="ECO:0007669"/>
    <property type="project" value="TreeGrafter"/>
</dbReference>
<dbReference type="CDD" id="cd06223">
    <property type="entry name" value="PRTases_typeI"/>
    <property type="match status" value="1"/>
</dbReference>
<evidence type="ECO:0000256" key="3">
    <source>
        <dbReference type="ARBA" id="ARBA00006478"/>
    </source>
</evidence>
<dbReference type="GO" id="GO:0016301">
    <property type="term" value="F:kinase activity"/>
    <property type="evidence" value="ECO:0007669"/>
    <property type="project" value="UniProtKB-KW"/>
</dbReference>
<evidence type="ECO:0000256" key="6">
    <source>
        <dbReference type="ARBA" id="ARBA00022490"/>
    </source>
</evidence>
<comment type="pathway">
    <text evidence="2">Metabolic intermediate biosynthesis; 5-phospho-alpha-D-ribose 1-diphosphate biosynthesis; 5-phospho-alpha-D-ribose 1-diphosphate from D-ribose 5-phosphate (route I): step 1/1.</text>
</comment>
<dbReference type="PANTHER" id="PTHR10210">
    <property type="entry name" value="RIBOSE-PHOSPHATE DIPHOSPHOKINASE FAMILY MEMBER"/>
    <property type="match status" value="1"/>
</dbReference>
<dbReference type="VEuPathDB" id="FungiDB:BTJ68_02920"/>
<keyword evidence="8" id="KW-0479">Metal-binding</keyword>
<evidence type="ECO:0000256" key="8">
    <source>
        <dbReference type="ARBA" id="ARBA00022723"/>
    </source>
</evidence>
<dbReference type="EMBL" id="MUNK01000029">
    <property type="protein sequence ID" value="OTA36635.1"/>
    <property type="molecule type" value="Genomic_DNA"/>
</dbReference>
<comment type="similarity">
    <text evidence="4">Belongs to the eukaryotic ribosomal protein eS6 family.</text>
</comment>
<dbReference type="AlphaFoldDB" id="A0A1Z5TKY2"/>
<keyword evidence="13" id="KW-0460">Magnesium</keyword>
<dbReference type="GO" id="GO:0006015">
    <property type="term" value="P:5-phosphoribose 1-diphosphate biosynthetic process"/>
    <property type="evidence" value="ECO:0007669"/>
    <property type="project" value="TreeGrafter"/>
</dbReference>
<dbReference type="FunFam" id="3.40.50.2020:FF:000005">
    <property type="entry name" value="Ribose-phosphate pyrophosphokinase 1"/>
    <property type="match status" value="1"/>
</dbReference>
<dbReference type="SMART" id="SM01400">
    <property type="entry name" value="Pribosyltran_N"/>
    <property type="match status" value="1"/>
</dbReference>
<dbReference type="GO" id="GO:0003735">
    <property type="term" value="F:structural constituent of ribosome"/>
    <property type="evidence" value="ECO:0007669"/>
    <property type="project" value="InterPro"/>
</dbReference>
<evidence type="ECO:0000256" key="4">
    <source>
        <dbReference type="ARBA" id="ARBA00009312"/>
    </source>
</evidence>
<dbReference type="GO" id="GO:0000287">
    <property type="term" value="F:magnesium ion binding"/>
    <property type="evidence" value="ECO:0007669"/>
    <property type="project" value="InterPro"/>
</dbReference>
<dbReference type="NCBIfam" id="TIGR01251">
    <property type="entry name" value="ribP_PPkin"/>
    <property type="match status" value="1"/>
</dbReference>
<keyword evidence="6" id="KW-0963">Cytoplasm</keyword>
<dbReference type="SMART" id="SM01405">
    <property type="entry name" value="Ribosomal_S6e"/>
    <property type="match status" value="1"/>
</dbReference>
<comment type="caution">
    <text evidence="18">The sequence shown here is derived from an EMBL/GenBank/DDBJ whole genome shotgun (WGS) entry which is preliminary data.</text>
</comment>
<dbReference type="InterPro" id="IPR029099">
    <property type="entry name" value="Pribosyltran_N"/>
</dbReference>
<comment type="catalytic activity">
    <reaction evidence="16">
        <text>D-ribose 5-phosphate + ATP = 5-phospho-alpha-D-ribose 1-diphosphate + AMP + H(+)</text>
        <dbReference type="Rhea" id="RHEA:15609"/>
        <dbReference type="ChEBI" id="CHEBI:15378"/>
        <dbReference type="ChEBI" id="CHEBI:30616"/>
        <dbReference type="ChEBI" id="CHEBI:58017"/>
        <dbReference type="ChEBI" id="CHEBI:78346"/>
        <dbReference type="ChEBI" id="CHEBI:456215"/>
        <dbReference type="EC" id="2.7.6.1"/>
    </reaction>
</comment>
<sequence>MKLNISYPANGSQKLVEIEDERKLRVFMDRRMGQEVPGDSVGDEFKGYIFKITGGNDKQGFPMKQGVMHPTRVRLLLSAGHSCYRPRKTGERKRKSVRGCIVAMDLAVLALAVVKQGDNDIPGLTDTVHPKRLGPKRATKIRRFFGLSKEDDVRKFVIRREVQPKKEGAKPYTKAPRIQRLVTPQRLQHKRHRIALKRRRAEAAKDAANDYAQIMHKRVSEEKAKQAEIRKRRASSMRKYSLLVRMAMATNSIKLLTGNSHGVLAKLVADRLGIELAKIMVLQYSNNESSISIGESVRDEDVFILQSTEPGNINDHIMELLILINACRTASARRITAVLPNFPYARQDKKDKSRAPITAKLMANMLQTAGCNHVITMDLHASQIQGFFNVPVDNLYAEPSTLRWIRDNLPVRDCVIVSPDAGGAKRATSIADGLDLGFALIHKERARPNEVSRMVLVGDVRDRVAIIVDDMADTCGTLVKAADVVMEHGAREAIAIVTHGILSGNAIEKLNGSQLKKLVVTNTVPHDEKKKRCDRIETIDISPTLAEACRRTHNGESVSFLFKHAPTD</sequence>
<dbReference type="Gene3D" id="1.20.5.2650">
    <property type="match status" value="1"/>
</dbReference>
<evidence type="ECO:0000256" key="12">
    <source>
        <dbReference type="ARBA" id="ARBA00022840"/>
    </source>
</evidence>
<keyword evidence="12" id="KW-0067">ATP-binding</keyword>
<dbReference type="GO" id="GO:0005524">
    <property type="term" value="F:ATP binding"/>
    <property type="evidence" value="ECO:0007669"/>
    <property type="project" value="UniProtKB-KW"/>
</dbReference>
<keyword evidence="11" id="KW-0418">Kinase</keyword>
<dbReference type="Proteomes" id="UP000194280">
    <property type="component" value="Unassembled WGS sequence"/>
</dbReference>
<dbReference type="PANTHER" id="PTHR10210:SF32">
    <property type="entry name" value="RIBOSE-PHOSPHATE PYROPHOSPHOKINASE 2"/>
    <property type="match status" value="1"/>
</dbReference>
<dbReference type="Pfam" id="PF01092">
    <property type="entry name" value="Ribosomal_S6e"/>
    <property type="match status" value="1"/>
</dbReference>
<dbReference type="InterPro" id="IPR005946">
    <property type="entry name" value="Rib-P_diPkinase"/>
</dbReference>
<evidence type="ECO:0000256" key="11">
    <source>
        <dbReference type="ARBA" id="ARBA00022777"/>
    </source>
</evidence>